<name>A0AAN9N8T8_PHACN</name>
<proteinExistence type="predicted"/>
<dbReference type="EMBL" id="JAYMYR010000004">
    <property type="protein sequence ID" value="KAK7368744.1"/>
    <property type="molecule type" value="Genomic_DNA"/>
</dbReference>
<feature type="coiled-coil region" evidence="1">
    <location>
        <begin position="137"/>
        <end position="178"/>
    </location>
</feature>
<evidence type="ECO:0000313" key="4">
    <source>
        <dbReference type="Proteomes" id="UP001374584"/>
    </source>
</evidence>
<sequence length="414" mass="47043">MTFQPKTEPGSLPRSLPRPISTTRTKGFSEMSISELVSVLRVAYQTEDFDKVEEELVKREAKLTAEIGPLRGEIGPLRAELEILQEKIDVARLNSIEAEEMLKSREEQCEKGKRSQENYEQLLKEVKTRGLVEKTAMDDLRKKNVALEREVFELKEFKKKMLDNVARLRAKIPVLEEEKARDKSALDSLKMKNIELEEAVKKNLSVIEGLRTENGRLRDEKHKSKTLFESLERKYSELGASVVKLEDDIKLLMSEDASNCGNTEVELNPGVSYAVKDEQVIDDYELENDNGEPVPFQRTKDTRHSLDAGTAQSPKKGNKEDALPASEKEIINLSDDDDDDADGCKYQGLHREKAISQTIGENEDAQRVETIKRKHASDIEISTPTSTSYDDLFEMDTSKRSKTSLPGYFLTRRI</sequence>
<comment type="caution">
    <text evidence="3">The sequence shown here is derived from an EMBL/GenBank/DDBJ whole genome shotgun (WGS) entry which is preliminary data.</text>
</comment>
<evidence type="ECO:0000313" key="3">
    <source>
        <dbReference type="EMBL" id="KAK7368744.1"/>
    </source>
</evidence>
<feature type="compositionally biased region" description="Basic and acidic residues" evidence="2">
    <location>
        <begin position="317"/>
        <end position="330"/>
    </location>
</feature>
<evidence type="ECO:0000256" key="2">
    <source>
        <dbReference type="SAM" id="MobiDB-lite"/>
    </source>
</evidence>
<keyword evidence="4" id="KW-1185">Reference proteome</keyword>
<feature type="region of interest" description="Disordered" evidence="2">
    <location>
        <begin position="1"/>
        <end position="27"/>
    </location>
</feature>
<accession>A0AAN9N8T8</accession>
<dbReference type="PANTHER" id="PTHR34380">
    <property type="entry name" value="BNAA03G12380D PROTEIN"/>
    <property type="match status" value="1"/>
</dbReference>
<gene>
    <name evidence="3" type="ORF">VNO80_10774</name>
</gene>
<keyword evidence="1" id="KW-0175">Coiled coil</keyword>
<feature type="region of interest" description="Disordered" evidence="2">
    <location>
        <begin position="286"/>
        <end position="345"/>
    </location>
</feature>
<dbReference type="AlphaFoldDB" id="A0AAN9N8T8"/>
<evidence type="ECO:0000256" key="1">
    <source>
        <dbReference type="SAM" id="Coils"/>
    </source>
</evidence>
<dbReference type="Proteomes" id="UP001374584">
    <property type="component" value="Unassembled WGS sequence"/>
</dbReference>
<dbReference type="PANTHER" id="PTHR34380:SF1">
    <property type="entry name" value="OS01G0221300 PROTEIN"/>
    <property type="match status" value="1"/>
</dbReference>
<organism evidence="3 4">
    <name type="scientific">Phaseolus coccineus</name>
    <name type="common">Scarlet runner bean</name>
    <name type="synonym">Phaseolus multiflorus</name>
    <dbReference type="NCBI Taxonomy" id="3886"/>
    <lineage>
        <taxon>Eukaryota</taxon>
        <taxon>Viridiplantae</taxon>
        <taxon>Streptophyta</taxon>
        <taxon>Embryophyta</taxon>
        <taxon>Tracheophyta</taxon>
        <taxon>Spermatophyta</taxon>
        <taxon>Magnoliopsida</taxon>
        <taxon>eudicotyledons</taxon>
        <taxon>Gunneridae</taxon>
        <taxon>Pentapetalae</taxon>
        <taxon>rosids</taxon>
        <taxon>fabids</taxon>
        <taxon>Fabales</taxon>
        <taxon>Fabaceae</taxon>
        <taxon>Papilionoideae</taxon>
        <taxon>50 kb inversion clade</taxon>
        <taxon>NPAAA clade</taxon>
        <taxon>indigoferoid/millettioid clade</taxon>
        <taxon>Phaseoleae</taxon>
        <taxon>Phaseolus</taxon>
    </lineage>
</organism>
<dbReference type="Gene3D" id="1.10.287.1490">
    <property type="match status" value="1"/>
</dbReference>
<protein>
    <submittedName>
        <fullName evidence="3">Uncharacterized protein</fullName>
    </submittedName>
</protein>
<reference evidence="3 4" key="1">
    <citation type="submission" date="2024-01" db="EMBL/GenBank/DDBJ databases">
        <title>The genomes of 5 underutilized Papilionoideae crops provide insights into root nodulation and disease resistanc.</title>
        <authorList>
            <person name="Jiang F."/>
        </authorList>
    </citation>
    <scope>NUCLEOTIDE SEQUENCE [LARGE SCALE GENOMIC DNA]</scope>
    <source>
        <strain evidence="3">JINMINGXINNONG_FW02</strain>
        <tissue evidence="3">Leaves</tissue>
    </source>
</reference>